<sequence length="249" mass="27187">MLSLSSFPQRGCPGSPDYAVARTEQTACTAQVQGGNGVSLRLLGWLQNFSLLSTTYGGAVVDQARSILTSSARTRHPWRVCGVPREMQAAWPRRPRFGRRFACLRHPVRHLRFSSHSLITANIPNEKTPGGASITDDDLTTQRRHRGIIYTYEFSTDKLVAESVLPICCSSYNEVVGYSYNIGLVVPYDHLGRVGRREVQLGWTLEKENPKDGVPADLFGGLGSHGLAKQAAEEGGTHGGLPKALITVL</sequence>
<evidence type="ECO:0000313" key="1">
    <source>
        <dbReference type="EMBL" id="KAK9392276.1"/>
    </source>
</evidence>
<gene>
    <name evidence="1" type="ORF">NXF25_017120</name>
</gene>
<reference evidence="1 2" key="1">
    <citation type="journal article" date="2024" name="Proc. Natl. Acad. Sci. U.S.A.">
        <title>The genetic regulatory architecture and epigenomic basis for age-related changes in rattlesnake venom.</title>
        <authorList>
            <person name="Hogan M.P."/>
            <person name="Holding M.L."/>
            <person name="Nystrom G.S."/>
            <person name="Colston T.J."/>
            <person name="Bartlett D.A."/>
            <person name="Mason A.J."/>
            <person name="Ellsworth S.A."/>
            <person name="Rautsaw R.M."/>
            <person name="Lawrence K.C."/>
            <person name="Strickland J.L."/>
            <person name="He B."/>
            <person name="Fraser P."/>
            <person name="Margres M.J."/>
            <person name="Gilbert D.M."/>
            <person name="Gibbs H.L."/>
            <person name="Parkinson C.L."/>
            <person name="Rokyta D.R."/>
        </authorList>
    </citation>
    <scope>NUCLEOTIDE SEQUENCE [LARGE SCALE GENOMIC DNA]</scope>
    <source>
        <strain evidence="1">DRR0105</strain>
    </source>
</reference>
<dbReference type="AlphaFoldDB" id="A0AAW1AS61"/>
<dbReference type="Proteomes" id="UP001474421">
    <property type="component" value="Unassembled WGS sequence"/>
</dbReference>
<evidence type="ECO:0000313" key="2">
    <source>
        <dbReference type="Proteomes" id="UP001474421"/>
    </source>
</evidence>
<name>A0AAW1AS61_CROAD</name>
<protein>
    <submittedName>
        <fullName evidence="1">F-box/WD repeat-containing protein 8-like</fullName>
    </submittedName>
</protein>
<accession>A0AAW1AS61</accession>
<dbReference type="EMBL" id="JAOTOJ010000016">
    <property type="protein sequence ID" value="KAK9392276.1"/>
    <property type="molecule type" value="Genomic_DNA"/>
</dbReference>
<comment type="caution">
    <text evidence="1">The sequence shown here is derived from an EMBL/GenBank/DDBJ whole genome shotgun (WGS) entry which is preliminary data.</text>
</comment>
<organism evidence="1 2">
    <name type="scientific">Crotalus adamanteus</name>
    <name type="common">Eastern diamondback rattlesnake</name>
    <dbReference type="NCBI Taxonomy" id="8729"/>
    <lineage>
        <taxon>Eukaryota</taxon>
        <taxon>Metazoa</taxon>
        <taxon>Chordata</taxon>
        <taxon>Craniata</taxon>
        <taxon>Vertebrata</taxon>
        <taxon>Euteleostomi</taxon>
        <taxon>Lepidosauria</taxon>
        <taxon>Squamata</taxon>
        <taxon>Bifurcata</taxon>
        <taxon>Unidentata</taxon>
        <taxon>Episquamata</taxon>
        <taxon>Toxicofera</taxon>
        <taxon>Serpentes</taxon>
        <taxon>Colubroidea</taxon>
        <taxon>Viperidae</taxon>
        <taxon>Crotalinae</taxon>
        <taxon>Crotalus</taxon>
    </lineage>
</organism>
<keyword evidence="2" id="KW-1185">Reference proteome</keyword>
<proteinExistence type="predicted"/>